<reference evidence="3" key="1">
    <citation type="submission" date="2012-12" db="EMBL/GenBank/DDBJ databases">
        <authorList>
            <person name="Hellsten U."/>
            <person name="Grimwood J."/>
            <person name="Chapman J.A."/>
            <person name="Shapiro H."/>
            <person name="Aerts A."/>
            <person name="Otillar R.P."/>
            <person name="Terry A.Y."/>
            <person name="Boore J.L."/>
            <person name="Simakov O."/>
            <person name="Marletaz F."/>
            <person name="Cho S.-J."/>
            <person name="Edsinger-Gonzales E."/>
            <person name="Havlak P."/>
            <person name="Kuo D.-H."/>
            <person name="Larsson T."/>
            <person name="Lv J."/>
            <person name="Arendt D."/>
            <person name="Savage R."/>
            <person name="Osoegawa K."/>
            <person name="de Jong P."/>
            <person name="Lindberg D.R."/>
            <person name="Seaver E.C."/>
            <person name="Weisblat D.A."/>
            <person name="Putnam N.H."/>
            <person name="Grigoriev I.V."/>
            <person name="Rokhsar D.S."/>
        </authorList>
    </citation>
    <scope>NUCLEOTIDE SEQUENCE</scope>
</reference>
<dbReference type="GeneID" id="20200798"/>
<dbReference type="Proteomes" id="UP000015101">
    <property type="component" value="Unassembled WGS sequence"/>
</dbReference>
<gene>
    <name evidence="2" type="primary">20200798</name>
    <name evidence="1" type="ORF">HELRODRAFT_165013</name>
</gene>
<dbReference type="RefSeq" id="XP_009029168.1">
    <property type="nucleotide sequence ID" value="XM_009030920.1"/>
</dbReference>
<dbReference type="HOGENOM" id="CLU_2064008_0_0_1"/>
<dbReference type="OrthoDB" id="418748at2759"/>
<dbReference type="KEGG" id="hro:HELRODRAFT_165013"/>
<evidence type="ECO:0000313" key="1">
    <source>
        <dbReference type="EMBL" id="ESN92882.1"/>
    </source>
</evidence>
<name>T1EW48_HELRO</name>
<evidence type="ECO:0000313" key="2">
    <source>
        <dbReference type="EnsemblMetazoa" id="HelroP165013"/>
    </source>
</evidence>
<reference evidence="2" key="3">
    <citation type="submission" date="2015-06" db="UniProtKB">
        <authorList>
            <consortium name="EnsemblMetazoa"/>
        </authorList>
    </citation>
    <scope>IDENTIFICATION</scope>
</reference>
<dbReference type="EnsemblMetazoa" id="HelroT165013">
    <property type="protein sequence ID" value="HelroP165013"/>
    <property type="gene ID" value="HelroG165013"/>
</dbReference>
<dbReference type="CTD" id="20200798"/>
<dbReference type="STRING" id="6412.T1EW48"/>
<evidence type="ECO:0000313" key="3">
    <source>
        <dbReference type="Proteomes" id="UP000015101"/>
    </source>
</evidence>
<protein>
    <submittedName>
        <fullName evidence="1 2">Uncharacterized protein</fullName>
    </submittedName>
</protein>
<sequence>MQQSQENSMVNSINSRGKVKNKKKKIFLSKLEGSRSREQVVDDIELIILVSSKRFIGVKSEKDSVVLSGQGVLSIPEKYAKAEECCRKIQNGPSMVLRLGTLSIGSMTGRSMENAEMLE</sequence>
<organism evidence="2 3">
    <name type="scientific">Helobdella robusta</name>
    <name type="common">Californian leech</name>
    <dbReference type="NCBI Taxonomy" id="6412"/>
    <lineage>
        <taxon>Eukaryota</taxon>
        <taxon>Metazoa</taxon>
        <taxon>Spiralia</taxon>
        <taxon>Lophotrochozoa</taxon>
        <taxon>Annelida</taxon>
        <taxon>Clitellata</taxon>
        <taxon>Hirudinea</taxon>
        <taxon>Rhynchobdellida</taxon>
        <taxon>Glossiphoniidae</taxon>
        <taxon>Helobdella</taxon>
    </lineage>
</organism>
<dbReference type="EMBL" id="KB097639">
    <property type="protein sequence ID" value="ESN92882.1"/>
    <property type="molecule type" value="Genomic_DNA"/>
</dbReference>
<keyword evidence="3" id="KW-1185">Reference proteome</keyword>
<proteinExistence type="predicted"/>
<reference evidence="1 3" key="2">
    <citation type="journal article" date="2013" name="Nature">
        <title>Insights into bilaterian evolution from three spiralian genomes.</title>
        <authorList>
            <person name="Simakov O."/>
            <person name="Marletaz F."/>
            <person name="Cho S.J."/>
            <person name="Edsinger-Gonzales E."/>
            <person name="Havlak P."/>
            <person name="Hellsten U."/>
            <person name="Kuo D.H."/>
            <person name="Larsson T."/>
            <person name="Lv J."/>
            <person name="Arendt D."/>
            <person name="Savage R."/>
            <person name="Osoegawa K."/>
            <person name="de Jong P."/>
            <person name="Grimwood J."/>
            <person name="Chapman J.A."/>
            <person name="Shapiro H."/>
            <person name="Aerts A."/>
            <person name="Otillar R.P."/>
            <person name="Terry A.Y."/>
            <person name="Boore J.L."/>
            <person name="Grigoriev I.V."/>
            <person name="Lindberg D.R."/>
            <person name="Seaver E.C."/>
            <person name="Weisblat D.A."/>
            <person name="Putnam N.H."/>
            <person name="Rokhsar D.S."/>
        </authorList>
    </citation>
    <scope>NUCLEOTIDE SEQUENCE</scope>
</reference>
<dbReference type="AlphaFoldDB" id="T1EW48"/>
<accession>T1EW48</accession>
<dbReference type="InParanoid" id="T1EW48"/>
<dbReference type="EMBL" id="AMQM01001910">
    <property type="status" value="NOT_ANNOTATED_CDS"/>
    <property type="molecule type" value="Genomic_DNA"/>
</dbReference>